<dbReference type="STRING" id="754477.Q7C_2128"/>
<accession>I1YK21</accession>
<dbReference type="EMBL" id="CP003380">
    <property type="protein sequence ID" value="AFJ03264.1"/>
    <property type="molecule type" value="Genomic_DNA"/>
</dbReference>
<protein>
    <submittedName>
        <fullName evidence="1">Uncharacterized protein</fullName>
    </submittedName>
</protein>
<sequence>MKMKKQEFFTFNLVVKSLVLRRIMLYHPACQIALMNPFYFI</sequence>
<dbReference type="KEGG" id="mec:Q7C_2128"/>
<evidence type="ECO:0000313" key="2">
    <source>
        <dbReference type="Proteomes" id="UP000009145"/>
    </source>
</evidence>
<proteinExistence type="predicted"/>
<evidence type="ECO:0000313" key="1">
    <source>
        <dbReference type="EMBL" id="AFJ03264.1"/>
    </source>
</evidence>
<dbReference type="PATRIC" id="fig|754477.3.peg.2093"/>
<dbReference type="Proteomes" id="UP000009145">
    <property type="component" value="Chromosome"/>
</dbReference>
<name>I1YK21_METFJ</name>
<dbReference type="AlphaFoldDB" id="I1YK21"/>
<organism evidence="1 2">
    <name type="scientific">Methylophaga frappieri (strain ATCC BAA-2434 / DSM 25690 / JAM7)</name>
    <dbReference type="NCBI Taxonomy" id="754477"/>
    <lineage>
        <taxon>Bacteria</taxon>
        <taxon>Pseudomonadati</taxon>
        <taxon>Pseudomonadota</taxon>
        <taxon>Gammaproteobacteria</taxon>
        <taxon>Thiotrichales</taxon>
        <taxon>Piscirickettsiaceae</taxon>
        <taxon>Methylophaga</taxon>
    </lineage>
</organism>
<gene>
    <name evidence="1" type="ordered locus">Q7C_2128</name>
</gene>
<dbReference type="HOGENOM" id="CLU_3272626_0_0_6"/>
<reference evidence="1 2" key="1">
    <citation type="journal article" date="2012" name="J. Bacteriol.">
        <title>Complete genome sequences of Methylophaga sp. strain JAM1 and Methylophaga sp. strain JAM7.</title>
        <authorList>
            <person name="Villeneuve C."/>
            <person name="Martineau C."/>
            <person name="Mauffrey F."/>
            <person name="Villemur R."/>
        </authorList>
    </citation>
    <scope>NUCLEOTIDE SEQUENCE [LARGE SCALE GENOMIC DNA]</scope>
    <source>
        <strain evidence="1 2">JAM7</strain>
    </source>
</reference>
<keyword evidence="2" id="KW-1185">Reference proteome</keyword>